<dbReference type="InterPro" id="IPR020965">
    <property type="entry name" value="Prenyltransferase_CloQ"/>
</dbReference>
<sequence length="304" mass="33744">MSGTAELPGLYTALEESARLLDVTCSRDRVWPILTAYGDVLPRAVIAFRVATGSRHEGELDCRFLSLPGDVDPYAVAVSNGLTAETDHPAGALLSDIQQRCPIDSYGIDFGVVGGFKKTWSFFPGDDFQELSKLADIASMPRGLAENAGFFARYGLDDRVSLVGIDYPHRTVNVYFGELPPECLEPEAIRSMHRDLDLPEPSEQMLGLSQESFGLYVTLSWDSPKIKRISFGVMTPDPQTLPGRLDPKIEHFVKNDPYGAAAPKVVYVAMSSTEGEYYKLQSYYRWRPRMLDLMQVSDDTEDPA</sequence>
<reference evidence="4 5" key="1">
    <citation type="submission" date="2015-10" db="EMBL/GenBank/DDBJ databases">
        <title>Draft genome sequence of pyrrolomycin-producing Streptomyces vitaminophilus.</title>
        <authorList>
            <person name="Graham D.E."/>
            <person name="Mahan K.M."/>
            <person name="Klingeman D.M."/>
            <person name="Hettich R.L."/>
            <person name="Parry R.J."/>
        </authorList>
    </citation>
    <scope>NUCLEOTIDE SEQUENCE [LARGE SCALE GENOMIC DNA]</scope>
    <source>
        <strain evidence="4 5">ATCC 31673</strain>
    </source>
</reference>
<evidence type="ECO:0000313" key="5">
    <source>
        <dbReference type="Proteomes" id="UP000050867"/>
    </source>
</evidence>
<dbReference type="AlphaFoldDB" id="A0A0T6LRM0"/>
<evidence type="ECO:0000256" key="2">
    <source>
        <dbReference type="ARBA" id="ARBA00022602"/>
    </source>
</evidence>
<dbReference type="OrthoDB" id="4515750at2"/>
<dbReference type="EMBL" id="LLZU01000022">
    <property type="protein sequence ID" value="KRV48495.1"/>
    <property type="molecule type" value="Genomic_DNA"/>
</dbReference>
<dbReference type="RefSeq" id="WP_026220570.1">
    <property type="nucleotide sequence ID" value="NZ_LLZU01000022.1"/>
</dbReference>
<dbReference type="SFLD" id="SFLDG01163">
    <property type="entry name" value="II"/>
    <property type="match status" value="1"/>
</dbReference>
<comment type="similarity">
    <text evidence="1">Belongs to the aromatic prenyltransferase family.</text>
</comment>
<organism evidence="4 5">
    <name type="scientific">Wenjunlia vitaminophila</name>
    <name type="common">Streptomyces vitaminophilus</name>
    <dbReference type="NCBI Taxonomy" id="76728"/>
    <lineage>
        <taxon>Bacteria</taxon>
        <taxon>Bacillati</taxon>
        <taxon>Actinomycetota</taxon>
        <taxon>Actinomycetes</taxon>
        <taxon>Kitasatosporales</taxon>
        <taxon>Streptomycetaceae</taxon>
        <taxon>Wenjunlia</taxon>
    </lineage>
</organism>
<keyword evidence="3 4" id="KW-0808">Transferase</keyword>
<evidence type="ECO:0000313" key="4">
    <source>
        <dbReference type="EMBL" id="KRV48495.1"/>
    </source>
</evidence>
<dbReference type="Pfam" id="PF11468">
    <property type="entry name" value="PTase_Orf2"/>
    <property type="match status" value="1"/>
</dbReference>
<keyword evidence="5" id="KW-1185">Reference proteome</keyword>
<dbReference type="CDD" id="cd13931">
    <property type="entry name" value="PT-CloQ_NphB"/>
    <property type="match status" value="1"/>
</dbReference>
<accession>A0A0T6LRM0</accession>
<dbReference type="SUPFAM" id="SSF143492">
    <property type="entry name" value="Prenyltransferase-like"/>
    <property type="match status" value="1"/>
</dbReference>
<comment type="caution">
    <text evidence="4">The sequence shown here is derived from an EMBL/GenBank/DDBJ whole genome shotgun (WGS) entry which is preliminary data.</text>
</comment>
<dbReference type="InterPro" id="IPR036239">
    <property type="entry name" value="PrenylTrfase-like_sf"/>
</dbReference>
<dbReference type="eggNOG" id="ENOG5032WXB">
    <property type="taxonomic scope" value="Bacteria"/>
</dbReference>
<gene>
    <name evidence="4" type="ORF">AQ490_24795</name>
</gene>
<name>A0A0T6LRM0_WENVI</name>
<evidence type="ECO:0000256" key="3">
    <source>
        <dbReference type="ARBA" id="ARBA00022679"/>
    </source>
</evidence>
<dbReference type="STRING" id="76728.AQ490_24795"/>
<dbReference type="Proteomes" id="UP000050867">
    <property type="component" value="Unassembled WGS sequence"/>
</dbReference>
<dbReference type="GO" id="GO:0004659">
    <property type="term" value="F:prenyltransferase activity"/>
    <property type="evidence" value="ECO:0007669"/>
    <property type="project" value="UniProtKB-KW"/>
</dbReference>
<dbReference type="SFLD" id="SFLDS00036">
    <property type="entry name" value="Aromatic_Prenyltransferase"/>
    <property type="match status" value="1"/>
</dbReference>
<evidence type="ECO:0000256" key="1">
    <source>
        <dbReference type="ARBA" id="ARBA00005368"/>
    </source>
</evidence>
<keyword evidence="2" id="KW-0637">Prenyltransferase</keyword>
<protein>
    <submittedName>
        <fullName evidence="4">Prenyltransferase</fullName>
    </submittedName>
</protein>
<dbReference type="InterPro" id="IPR033964">
    <property type="entry name" value="ABBA"/>
</dbReference>
<proteinExistence type="inferred from homology"/>